<name>W4GE67_APHAT</name>
<accession>W4GE67</accession>
<reference evidence="1" key="1">
    <citation type="submission" date="2013-12" db="EMBL/GenBank/DDBJ databases">
        <title>The Genome Sequence of Aphanomyces astaci APO3.</title>
        <authorList>
            <consortium name="The Broad Institute Genomics Platform"/>
            <person name="Russ C."/>
            <person name="Tyler B."/>
            <person name="van West P."/>
            <person name="Dieguez-Uribeondo J."/>
            <person name="Young S.K."/>
            <person name="Zeng Q."/>
            <person name="Gargeya S."/>
            <person name="Fitzgerald M."/>
            <person name="Abouelleil A."/>
            <person name="Alvarado L."/>
            <person name="Chapman S.B."/>
            <person name="Gainer-Dewar J."/>
            <person name="Goldberg J."/>
            <person name="Griggs A."/>
            <person name="Gujja S."/>
            <person name="Hansen M."/>
            <person name="Howarth C."/>
            <person name="Imamovic A."/>
            <person name="Ireland A."/>
            <person name="Larimer J."/>
            <person name="McCowan C."/>
            <person name="Murphy C."/>
            <person name="Pearson M."/>
            <person name="Poon T.W."/>
            <person name="Priest M."/>
            <person name="Roberts A."/>
            <person name="Saif S."/>
            <person name="Shea T."/>
            <person name="Sykes S."/>
            <person name="Wortman J."/>
            <person name="Nusbaum C."/>
            <person name="Birren B."/>
        </authorList>
    </citation>
    <scope>NUCLEOTIDE SEQUENCE [LARGE SCALE GENOMIC DNA]</scope>
    <source>
        <strain evidence="1">APO3</strain>
    </source>
</reference>
<protein>
    <recommendedName>
        <fullName evidence="2">MULE transposase domain-containing protein</fullName>
    </recommendedName>
</protein>
<proteinExistence type="predicted"/>
<dbReference type="RefSeq" id="XP_009833151.1">
    <property type="nucleotide sequence ID" value="XM_009834849.1"/>
</dbReference>
<organism evidence="1">
    <name type="scientific">Aphanomyces astaci</name>
    <name type="common">Crayfish plague agent</name>
    <dbReference type="NCBI Taxonomy" id="112090"/>
    <lineage>
        <taxon>Eukaryota</taxon>
        <taxon>Sar</taxon>
        <taxon>Stramenopiles</taxon>
        <taxon>Oomycota</taxon>
        <taxon>Saprolegniomycetes</taxon>
        <taxon>Saprolegniales</taxon>
        <taxon>Verrucalvaceae</taxon>
        <taxon>Aphanomyces</taxon>
    </lineage>
</organism>
<sequence>MKTRIEQLLVDNPLRKTATLHRLIVNESSEGRFGDPLDFPCPSSSQVAGVMKLMKAKLFGHVDTDEAVLKELKTRMVPGVIGEPSAKQAFAFGLAYVNDEPVVGDGSDLDPLRIDLGGTFHVLCVAVTSRRTADDVSWLLRGLQQVFHDRLAHNFSPTFIMGDADDA</sequence>
<dbReference type="GeneID" id="20810797"/>
<dbReference type="AlphaFoldDB" id="W4GE67"/>
<evidence type="ECO:0000313" key="1">
    <source>
        <dbReference type="EMBL" id="ETV77364.1"/>
    </source>
</evidence>
<dbReference type="OrthoDB" id="123452at2759"/>
<dbReference type="EMBL" id="KI913133">
    <property type="protein sequence ID" value="ETV77364.1"/>
    <property type="molecule type" value="Genomic_DNA"/>
</dbReference>
<evidence type="ECO:0008006" key="2">
    <source>
        <dbReference type="Google" id="ProtNLM"/>
    </source>
</evidence>
<gene>
    <name evidence="1" type="ORF">H257_08801</name>
</gene>
<dbReference type="VEuPathDB" id="FungiDB:H257_08801"/>